<reference evidence="6" key="1">
    <citation type="submission" date="2016-10" db="EMBL/GenBank/DDBJ databases">
        <authorList>
            <person name="Varghese N."/>
            <person name="Submissions S."/>
        </authorList>
    </citation>
    <scope>NUCLEOTIDE SEQUENCE [LARGE SCALE GENOMIC DNA]</scope>
    <source>
        <strain evidence="6">Nm69</strain>
    </source>
</reference>
<dbReference type="InterPro" id="IPR006660">
    <property type="entry name" value="Arsenate_reductase-like"/>
</dbReference>
<dbReference type="GO" id="GO:0008794">
    <property type="term" value="F:arsenate reductase (glutaredoxin) activity"/>
    <property type="evidence" value="ECO:0007669"/>
    <property type="project" value="UniProtKB-UniRule"/>
</dbReference>
<dbReference type="SUPFAM" id="SSF52833">
    <property type="entry name" value="Thioredoxin-like"/>
    <property type="match status" value="1"/>
</dbReference>
<comment type="catalytic activity">
    <reaction evidence="4">
        <text>[glutaredoxin]-dithiol + arsenate + glutathione + H(+) = glutathionyl-S-S-[glutaredoxin] + arsenite + H2O</text>
        <dbReference type="Rhea" id="RHEA:22016"/>
        <dbReference type="Rhea" id="RHEA-COMP:10729"/>
        <dbReference type="Rhea" id="RHEA-COMP:17668"/>
        <dbReference type="ChEBI" id="CHEBI:15377"/>
        <dbReference type="ChEBI" id="CHEBI:15378"/>
        <dbReference type="ChEBI" id="CHEBI:29242"/>
        <dbReference type="ChEBI" id="CHEBI:29950"/>
        <dbReference type="ChEBI" id="CHEBI:48597"/>
        <dbReference type="ChEBI" id="CHEBI:57925"/>
        <dbReference type="ChEBI" id="CHEBI:146199"/>
        <dbReference type="EC" id="1.20.4.1"/>
    </reaction>
</comment>
<evidence type="ECO:0000256" key="4">
    <source>
        <dbReference type="RuleBase" id="RU362029"/>
    </source>
</evidence>
<keyword evidence="2 4" id="KW-0560">Oxidoreductase</keyword>
<proteinExistence type="inferred from homology"/>
<dbReference type="NCBIfam" id="TIGR00014">
    <property type="entry name" value="arsC"/>
    <property type="match status" value="1"/>
</dbReference>
<evidence type="ECO:0000256" key="2">
    <source>
        <dbReference type="ARBA" id="ARBA00023002"/>
    </source>
</evidence>
<keyword evidence="6" id="KW-1185">Reference proteome</keyword>
<dbReference type="PROSITE" id="PS51353">
    <property type="entry name" value="ARSC"/>
    <property type="match status" value="1"/>
</dbReference>
<sequence length="126" mass="14299">MRVEVKGAMCYMGDKITIYQKPTCSKCRGTLAILDESGQDYESVNYYETPLTVNKLRELIQKLNLSAREVLRADEAAARDLDLNAIPDDDLIKLMVDNPDLMQRPIVVRGDEARICRPPENVKDLL</sequence>
<dbReference type="InterPro" id="IPR036249">
    <property type="entry name" value="Thioredoxin-like_sf"/>
</dbReference>
<dbReference type="Gene3D" id="3.40.30.10">
    <property type="entry name" value="Glutaredoxin"/>
    <property type="match status" value="1"/>
</dbReference>
<evidence type="ECO:0000256" key="1">
    <source>
        <dbReference type="ARBA" id="ARBA00007198"/>
    </source>
</evidence>
<name>A0A1I4AVI5_9PROT</name>
<dbReference type="CDD" id="cd03034">
    <property type="entry name" value="ArsC_ArsC"/>
    <property type="match status" value="1"/>
</dbReference>
<organism evidence="5 6">
    <name type="scientific">Nitrosomonas aestuarii</name>
    <dbReference type="NCBI Taxonomy" id="52441"/>
    <lineage>
        <taxon>Bacteria</taxon>
        <taxon>Pseudomonadati</taxon>
        <taxon>Pseudomonadota</taxon>
        <taxon>Betaproteobacteria</taxon>
        <taxon>Nitrosomonadales</taxon>
        <taxon>Nitrosomonadaceae</taxon>
        <taxon>Nitrosomonas</taxon>
    </lineage>
</organism>
<evidence type="ECO:0000256" key="3">
    <source>
        <dbReference type="PROSITE-ProRule" id="PRU01282"/>
    </source>
</evidence>
<gene>
    <name evidence="5" type="ORF">SAMN05216302_101045</name>
</gene>
<dbReference type="PANTHER" id="PTHR30041">
    <property type="entry name" value="ARSENATE REDUCTASE"/>
    <property type="match status" value="1"/>
</dbReference>
<evidence type="ECO:0000313" key="6">
    <source>
        <dbReference type="Proteomes" id="UP000199533"/>
    </source>
</evidence>
<dbReference type="InterPro" id="IPR006659">
    <property type="entry name" value="Arsenate_reductase"/>
</dbReference>
<accession>A0A1I4AVI5</accession>
<dbReference type="EMBL" id="FOSP01000010">
    <property type="protein sequence ID" value="SFK60210.1"/>
    <property type="molecule type" value="Genomic_DNA"/>
</dbReference>
<dbReference type="PANTHER" id="PTHR30041:SF4">
    <property type="entry name" value="ARSENATE REDUCTASE"/>
    <property type="match status" value="1"/>
</dbReference>
<dbReference type="AlphaFoldDB" id="A0A1I4AVI5"/>
<dbReference type="Proteomes" id="UP000199533">
    <property type="component" value="Unassembled WGS sequence"/>
</dbReference>
<dbReference type="STRING" id="52441.SAMN05216302_101045"/>
<dbReference type="Pfam" id="PF03960">
    <property type="entry name" value="ArsC"/>
    <property type="match status" value="1"/>
</dbReference>
<protein>
    <recommendedName>
        <fullName evidence="4">Arsenate reductase</fullName>
        <ecNumber evidence="4">1.20.4.1</ecNumber>
    </recommendedName>
</protein>
<evidence type="ECO:0000313" key="5">
    <source>
        <dbReference type="EMBL" id="SFK60210.1"/>
    </source>
</evidence>
<comment type="similarity">
    <text evidence="1 3 4">Belongs to the ArsC family.</text>
</comment>
<dbReference type="EC" id="1.20.4.1" evidence="4"/>